<comment type="caution">
    <text evidence="8">The sequence shown here is derived from an EMBL/GenBank/DDBJ whole genome shotgun (WGS) entry which is preliminary data.</text>
</comment>
<dbReference type="CDD" id="cd10017">
    <property type="entry name" value="B3_DNA"/>
    <property type="match status" value="2"/>
</dbReference>
<evidence type="ECO:0000256" key="5">
    <source>
        <dbReference type="ARBA" id="ARBA00023242"/>
    </source>
</evidence>
<evidence type="ECO:0000256" key="1">
    <source>
        <dbReference type="ARBA" id="ARBA00004123"/>
    </source>
</evidence>
<evidence type="ECO:0000256" key="4">
    <source>
        <dbReference type="ARBA" id="ARBA00023163"/>
    </source>
</evidence>
<dbReference type="InterPro" id="IPR015300">
    <property type="entry name" value="DNA-bd_pseudobarrel_sf"/>
</dbReference>
<dbReference type="InterPro" id="IPR039218">
    <property type="entry name" value="REM_fam"/>
</dbReference>
<gene>
    <name evidence="8" type="ORF">BAE44_0006606</name>
</gene>
<feature type="compositionally biased region" description="Basic and acidic residues" evidence="6">
    <location>
        <begin position="209"/>
        <end position="220"/>
    </location>
</feature>
<evidence type="ECO:0000259" key="7">
    <source>
        <dbReference type="PROSITE" id="PS50863"/>
    </source>
</evidence>
<dbReference type="STRING" id="888268.A0A1E5W4W5"/>
<dbReference type="Pfam" id="PF02362">
    <property type="entry name" value="B3"/>
    <property type="match status" value="2"/>
</dbReference>
<keyword evidence="2" id="KW-0805">Transcription regulation</keyword>
<organism evidence="8 9">
    <name type="scientific">Dichanthelium oligosanthes</name>
    <dbReference type="NCBI Taxonomy" id="888268"/>
    <lineage>
        <taxon>Eukaryota</taxon>
        <taxon>Viridiplantae</taxon>
        <taxon>Streptophyta</taxon>
        <taxon>Embryophyta</taxon>
        <taxon>Tracheophyta</taxon>
        <taxon>Spermatophyta</taxon>
        <taxon>Magnoliopsida</taxon>
        <taxon>Liliopsida</taxon>
        <taxon>Poales</taxon>
        <taxon>Poaceae</taxon>
        <taxon>PACMAD clade</taxon>
        <taxon>Panicoideae</taxon>
        <taxon>Panicodae</taxon>
        <taxon>Paniceae</taxon>
        <taxon>Dichantheliinae</taxon>
        <taxon>Dichanthelium</taxon>
    </lineage>
</organism>
<evidence type="ECO:0000313" key="8">
    <source>
        <dbReference type="EMBL" id="OEL32375.1"/>
    </source>
</evidence>
<protein>
    <submittedName>
        <fullName evidence="8">Putative B3 domain-containing protein</fullName>
    </submittedName>
</protein>
<sequence>MVKQLKVLRPPSLHKLRISHELAGCFDASSAREALVASPFGKVWRVEVGRDGDGTFLGHGWAEFLAAHGIGVGWFVVLRHEGGGVLTIKAFDTGFYIKEFAAPAAGLTLGSSKGVYCKPQFLRIIQQDFMEKMIIPARFVKNYVTEECLSLSAPLASDVLLLRYEGNMVFKFKVFGLNGCQKLLKNHNTGIQQNCVKQESPFRIKKRKVDNERESSEKEKRPKRSMTSVNKASSQNGPGYQIGPPSWIKKEVTAYMLEHLLSLPVKFCHSIGFQRACTIRLKTAMDSTRSWQVRGLVYKKVCYLLGKGWTYFCKENRLKKGDLCTFNVIETTLWHVVISR</sequence>
<dbReference type="PROSITE" id="PS50863">
    <property type="entry name" value="B3"/>
    <property type="match status" value="2"/>
</dbReference>
<keyword evidence="3" id="KW-0238">DNA-binding</keyword>
<dbReference type="OrthoDB" id="1109907at2759"/>
<dbReference type="Gene3D" id="2.40.330.10">
    <property type="entry name" value="DNA-binding pseudobarrel domain"/>
    <property type="match status" value="2"/>
</dbReference>
<evidence type="ECO:0000256" key="3">
    <source>
        <dbReference type="ARBA" id="ARBA00023125"/>
    </source>
</evidence>
<evidence type="ECO:0000256" key="2">
    <source>
        <dbReference type="ARBA" id="ARBA00023015"/>
    </source>
</evidence>
<feature type="domain" description="TF-B3" evidence="7">
    <location>
        <begin position="261"/>
        <end position="340"/>
    </location>
</feature>
<accession>A0A1E5W4W5</accession>
<keyword evidence="4" id="KW-0804">Transcription</keyword>
<feature type="non-terminal residue" evidence="8">
    <location>
        <position position="340"/>
    </location>
</feature>
<dbReference type="PANTHER" id="PTHR31674:SF86">
    <property type="entry name" value="B3 DOMAIN-CONTAINING PROTEIN OS04G0347400-RELATED"/>
    <property type="match status" value="1"/>
</dbReference>
<keyword evidence="9" id="KW-1185">Reference proteome</keyword>
<dbReference type="Proteomes" id="UP000095767">
    <property type="component" value="Unassembled WGS sequence"/>
</dbReference>
<keyword evidence="5" id="KW-0539">Nucleus</keyword>
<reference evidence="8 9" key="1">
    <citation type="submission" date="2016-09" db="EMBL/GenBank/DDBJ databases">
        <title>The draft genome of Dichanthelium oligosanthes: A C3 panicoid grass species.</title>
        <authorList>
            <person name="Studer A.J."/>
            <person name="Schnable J.C."/>
            <person name="Brutnell T.P."/>
        </authorList>
    </citation>
    <scope>NUCLEOTIDE SEQUENCE [LARGE SCALE GENOMIC DNA]</scope>
    <source>
        <strain evidence="9">cv. Kellogg 1175</strain>
        <tissue evidence="8">Leaf</tissue>
    </source>
</reference>
<dbReference type="GO" id="GO:0005634">
    <property type="term" value="C:nucleus"/>
    <property type="evidence" value="ECO:0007669"/>
    <property type="project" value="UniProtKB-SubCell"/>
</dbReference>
<feature type="domain" description="TF-B3" evidence="7">
    <location>
        <begin position="1"/>
        <end position="94"/>
    </location>
</feature>
<dbReference type="InterPro" id="IPR003340">
    <property type="entry name" value="B3_DNA-bd"/>
</dbReference>
<dbReference type="SMART" id="SM01019">
    <property type="entry name" value="B3"/>
    <property type="match status" value="2"/>
</dbReference>
<dbReference type="EMBL" id="LWDX02021393">
    <property type="protein sequence ID" value="OEL32375.1"/>
    <property type="molecule type" value="Genomic_DNA"/>
</dbReference>
<comment type="subcellular location">
    <subcellularLocation>
        <location evidence="1">Nucleus</location>
    </subcellularLocation>
</comment>
<evidence type="ECO:0000256" key="6">
    <source>
        <dbReference type="SAM" id="MobiDB-lite"/>
    </source>
</evidence>
<feature type="compositionally biased region" description="Polar residues" evidence="6">
    <location>
        <begin position="226"/>
        <end position="238"/>
    </location>
</feature>
<dbReference type="AlphaFoldDB" id="A0A1E5W4W5"/>
<proteinExistence type="predicted"/>
<dbReference type="PANTHER" id="PTHR31674">
    <property type="entry name" value="B3 DOMAIN-CONTAINING PROTEIN REM-LIKE 3-RELATED"/>
    <property type="match status" value="1"/>
</dbReference>
<name>A0A1E5W4W5_9POAL</name>
<dbReference type="SUPFAM" id="SSF101936">
    <property type="entry name" value="DNA-binding pseudobarrel domain"/>
    <property type="match status" value="2"/>
</dbReference>
<dbReference type="GO" id="GO:0003677">
    <property type="term" value="F:DNA binding"/>
    <property type="evidence" value="ECO:0007669"/>
    <property type="project" value="UniProtKB-KW"/>
</dbReference>
<evidence type="ECO:0000313" key="9">
    <source>
        <dbReference type="Proteomes" id="UP000095767"/>
    </source>
</evidence>
<feature type="region of interest" description="Disordered" evidence="6">
    <location>
        <begin position="206"/>
        <end position="241"/>
    </location>
</feature>